<dbReference type="PANTHER" id="PTHR43244">
    <property type="match status" value="1"/>
</dbReference>
<dbReference type="GO" id="GO:0016705">
    <property type="term" value="F:oxidoreductase activity, acting on paired donors, with incorporation or reduction of molecular oxygen"/>
    <property type="evidence" value="ECO:0007669"/>
    <property type="project" value="InterPro"/>
</dbReference>
<dbReference type="InterPro" id="IPR036661">
    <property type="entry name" value="Luciferase-like_sf"/>
</dbReference>
<evidence type="ECO:0000256" key="1">
    <source>
        <dbReference type="ARBA" id="ARBA00023002"/>
    </source>
</evidence>
<keyword evidence="1" id="KW-0560">Oxidoreductase</keyword>
<dbReference type="InterPro" id="IPR050564">
    <property type="entry name" value="F420-G6PD/mer"/>
</dbReference>
<proteinExistence type="predicted"/>
<dbReference type="PANTHER" id="PTHR43244:SF1">
    <property type="entry name" value="5,10-METHYLENETETRAHYDROMETHANOPTERIN REDUCTASE"/>
    <property type="match status" value="1"/>
</dbReference>
<gene>
    <name evidence="2" type="ORF">ENT52_02965</name>
</gene>
<organism evidence="2">
    <name type="scientific">Archaeoglobus fulgidus</name>
    <dbReference type="NCBI Taxonomy" id="2234"/>
    <lineage>
        <taxon>Archaea</taxon>
        <taxon>Methanobacteriati</taxon>
        <taxon>Methanobacteriota</taxon>
        <taxon>Archaeoglobi</taxon>
        <taxon>Archaeoglobales</taxon>
        <taxon>Archaeoglobaceae</taxon>
        <taxon>Archaeoglobus</taxon>
    </lineage>
</organism>
<sequence length="285" mass="31782">MRSLKDLSIGKLSININGDVGEKEIVEKGRIAESSGVKVVWVGDFDFDPFLTAETLARETNLLIGFGVLSATKRDCEAIIQEIEELELRFGNRFLIGVGAGEFKDPKEAVEKVIKCLEMLKPRKVFAGCSSPKITKLASRIADGVLINYVHPELVSNLASFVENGMKIAYGPALLLPSEFEEDVTLASAIVLKGVEKRFGIEINENLKKLVEMRRRGISITNSGLFRMKEFLLERFAITGNFEEVLTKIKQLLKVCDHVVLSDPFFRDPNSMKALKLLVRLCEAF</sequence>
<dbReference type="SUPFAM" id="SSF51679">
    <property type="entry name" value="Bacterial luciferase-like"/>
    <property type="match status" value="1"/>
</dbReference>
<reference evidence="2" key="1">
    <citation type="journal article" date="2020" name="mSystems">
        <title>Genome- and Community-Level Interaction Insights into Carbon Utilization and Element Cycling Functions of Hydrothermarchaeota in Hydrothermal Sediment.</title>
        <authorList>
            <person name="Zhou Z."/>
            <person name="Liu Y."/>
            <person name="Xu W."/>
            <person name="Pan J."/>
            <person name="Luo Z.H."/>
            <person name="Li M."/>
        </authorList>
    </citation>
    <scope>NUCLEOTIDE SEQUENCE [LARGE SCALE GENOMIC DNA]</scope>
    <source>
        <strain evidence="2">SpSt-587</strain>
    </source>
</reference>
<name>A0A7J3M1R3_ARCFL</name>
<protein>
    <submittedName>
        <fullName evidence="2">Uncharacterized protein</fullName>
    </submittedName>
</protein>
<comment type="caution">
    <text evidence="2">The sequence shown here is derived from an EMBL/GenBank/DDBJ whole genome shotgun (WGS) entry which is preliminary data.</text>
</comment>
<accession>A0A7J3M1R3</accession>
<dbReference type="EMBL" id="DSYZ01000068">
    <property type="protein sequence ID" value="HGT82668.1"/>
    <property type="molecule type" value="Genomic_DNA"/>
</dbReference>
<dbReference type="AlphaFoldDB" id="A0A7J3M1R3"/>
<dbReference type="Gene3D" id="3.20.20.30">
    <property type="entry name" value="Luciferase-like domain"/>
    <property type="match status" value="1"/>
</dbReference>
<evidence type="ECO:0000313" key="2">
    <source>
        <dbReference type="EMBL" id="HGT82668.1"/>
    </source>
</evidence>